<gene>
    <name evidence="2" type="ORF">MPDQ_001830</name>
</gene>
<proteinExistence type="predicted"/>
<evidence type="ECO:0000313" key="3">
    <source>
        <dbReference type="Proteomes" id="UP000319663"/>
    </source>
</evidence>
<evidence type="ECO:0000256" key="1">
    <source>
        <dbReference type="SAM" id="MobiDB-lite"/>
    </source>
</evidence>
<protein>
    <submittedName>
        <fullName evidence="2">Uncharacterized protein</fullName>
    </submittedName>
</protein>
<keyword evidence="3" id="KW-1185">Reference proteome</keyword>
<sequence length="381" mass="42372">MQTITTPSPSSLLWAHEIRRENIHLLNQLDATRTSLSSTTQTTQTLKQSVAELTQLVRELGAENRVLHDTLDDVQRKLALLGDRVESTSTSTVTSLESLGRRVGGLEDEIGVSRGRISAFERQLRGAVSGDEVREMVGRELRASRVCFGTARKDDENPDVLVPDSVPFTNTNTSTATVENPGSIQDRNISVLDSIEGITRETRESQYQDCDTTKDEKGEHGPKEQVEMASVRGGNSYNFEIENLKQRERTLSEYLSFAVEVRRQLPPRKREGVIVEAFVGGLDNLYTRELLEKQMDRDGWSWGVLETVLNNIISEQGGRDVQAISDGIGSNARGETTDSKGSTGCRPDGHGMANDTNLKQRHRKKRRCIPIVPVDEDDLLP</sequence>
<evidence type="ECO:0000313" key="2">
    <source>
        <dbReference type="EMBL" id="TQB69470.1"/>
    </source>
</evidence>
<dbReference type="EMBL" id="VIFY01000151">
    <property type="protein sequence ID" value="TQB69470.1"/>
    <property type="molecule type" value="Genomic_DNA"/>
</dbReference>
<organism evidence="2 3">
    <name type="scientific">Monascus purpureus</name>
    <name type="common">Red mold</name>
    <name type="synonym">Monascus anka</name>
    <dbReference type="NCBI Taxonomy" id="5098"/>
    <lineage>
        <taxon>Eukaryota</taxon>
        <taxon>Fungi</taxon>
        <taxon>Dikarya</taxon>
        <taxon>Ascomycota</taxon>
        <taxon>Pezizomycotina</taxon>
        <taxon>Eurotiomycetes</taxon>
        <taxon>Eurotiomycetidae</taxon>
        <taxon>Eurotiales</taxon>
        <taxon>Aspergillaceae</taxon>
        <taxon>Monascus</taxon>
    </lineage>
</organism>
<reference evidence="2 3" key="1">
    <citation type="submission" date="2019-06" db="EMBL/GenBank/DDBJ databases">
        <title>Wine fermentation using esterase from Monascus purpureus.</title>
        <authorList>
            <person name="Geng C."/>
            <person name="Zhang Y."/>
        </authorList>
    </citation>
    <scope>NUCLEOTIDE SEQUENCE [LARGE SCALE GENOMIC DNA]</scope>
    <source>
        <strain evidence="2">HQ1</strain>
    </source>
</reference>
<accession>A0A507QR33</accession>
<feature type="region of interest" description="Disordered" evidence="1">
    <location>
        <begin position="327"/>
        <end position="364"/>
    </location>
</feature>
<feature type="region of interest" description="Disordered" evidence="1">
    <location>
        <begin position="202"/>
        <end position="225"/>
    </location>
</feature>
<dbReference type="Proteomes" id="UP000319663">
    <property type="component" value="Unassembled WGS sequence"/>
</dbReference>
<comment type="caution">
    <text evidence="2">The sequence shown here is derived from an EMBL/GenBank/DDBJ whole genome shotgun (WGS) entry which is preliminary data.</text>
</comment>
<name>A0A507QR33_MONPU</name>
<dbReference type="AlphaFoldDB" id="A0A507QR33"/>